<feature type="region of interest" description="Disordered" evidence="1">
    <location>
        <begin position="33"/>
        <end position="70"/>
    </location>
</feature>
<keyword evidence="3" id="KW-1185">Reference proteome</keyword>
<reference evidence="2 3" key="1">
    <citation type="journal article" date="2022" name="Mar. Drugs">
        <title>Bioassay-Guided Fractionation Leads to the Detection of Cholic Acid Generated by the Rare Thalassomonas sp.</title>
        <authorList>
            <person name="Pheiffer F."/>
            <person name="Schneider Y.K."/>
            <person name="Hansen E.H."/>
            <person name="Andersen J.H."/>
            <person name="Isaksson J."/>
            <person name="Busche T."/>
            <person name="R C."/>
            <person name="Kalinowski J."/>
            <person name="Zyl L.V."/>
            <person name="Trindade M."/>
        </authorList>
    </citation>
    <scope>NUCLEOTIDE SEQUENCE [LARGE SCALE GENOMIC DNA]</scope>
    <source>
        <strain evidence="2 3">A5K-61T</strain>
    </source>
</reference>
<evidence type="ECO:0000313" key="3">
    <source>
        <dbReference type="Proteomes" id="UP001215231"/>
    </source>
</evidence>
<dbReference type="RefSeq" id="WP_274050334.1">
    <property type="nucleotide sequence ID" value="NZ_CP059693.1"/>
</dbReference>
<gene>
    <name evidence="2" type="ORF">H3N35_18745</name>
</gene>
<evidence type="ECO:0000256" key="1">
    <source>
        <dbReference type="SAM" id="MobiDB-lite"/>
    </source>
</evidence>
<evidence type="ECO:0000313" key="2">
    <source>
        <dbReference type="EMBL" id="WDE10301.1"/>
    </source>
</evidence>
<name>A0ABY7VAE5_9GAMM</name>
<sequence length="443" mass="49865">MMKKGLFALWLSSVGLAFLLGYKLNPAPLATERPPHFLPAQPQPGAAPKRPTQQKQIAGTAVPAKQTTAANRHEAAEIKDSLTRIKSLLGNSNMLMDMEGIAQSYLLVKQFTEQDVLDSLALLQGELEQTDNMMPLMLILGHYGELNPQQAIIFTQENISSAQTKMAAMSSILGNWSKQDPLAAYDWFLATRENESSSGFFNTNSVGLMSIFNGLTKRDLDDAITKLTDILDNSSNTMMAVSGITAAFTEKEQFIHFIEKTKAFDDRRIQESVLSTWAMKNPRDTVEWLNTIENQADKKALQQDVLRNWMFSQPLEAATWYMDQASANDRQSASEQIITQWGPNNPNATLNWLEQQADIDSEASAKVLLETSVHEHPLFAIEHLERLSSDQDKQRLSFNIYLALERESKQKAANFVSSSPYKEALEHEIREYQQEQLQHANRP</sequence>
<proteinExistence type="predicted"/>
<organism evidence="2 3">
    <name type="scientific">Thalassomonas haliotis</name>
    <dbReference type="NCBI Taxonomy" id="485448"/>
    <lineage>
        <taxon>Bacteria</taxon>
        <taxon>Pseudomonadati</taxon>
        <taxon>Pseudomonadota</taxon>
        <taxon>Gammaproteobacteria</taxon>
        <taxon>Alteromonadales</taxon>
        <taxon>Colwelliaceae</taxon>
        <taxon>Thalassomonas</taxon>
    </lineage>
</organism>
<dbReference type="Proteomes" id="UP001215231">
    <property type="component" value="Chromosome"/>
</dbReference>
<accession>A0ABY7VAE5</accession>
<dbReference type="EMBL" id="CP059693">
    <property type="protein sequence ID" value="WDE10301.1"/>
    <property type="molecule type" value="Genomic_DNA"/>
</dbReference>
<protein>
    <submittedName>
        <fullName evidence="2">Uncharacterized protein</fullName>
    </submittedName>
</protein>